<dbReference type="AlphaFoldDB" id="A0A4Y2F9M4"/>
<gene>
    <name evidence="1" type="ORF">AVEN_3880_1</name>
</gene>
<sequence>RNFKRSVDYKWAASALISAAPCPTFDGAVWGRVVHDCPPGLSWR</sequence>
<proteinExistence type="predicted"/>
<name>A0A4Y2F9M4_ARAVE</name>
<evidence type="ECO:0000313" key="1">
    <source>
        <dbReference type="EMBL" id="GBM37941.1"/>
    </source>
</evidence>
<comment type="caution">
    <text evidence="1">The sequence shown here is derived from an EMBL/GenBank/DDBJ whole genome shotgun (WGS) entry which is preliminary data.</text>
</comment>
<dbReference type="EMBL" id="BGPR01095303">
    <property type="protein sequence ID" value="GBM37941.1"/>
    <property type="molecule type" value="Genomic_DNA"/>
</dbReference>
<feature type="non-terminal residue" evidence="1">
    <location>
        <position position="1"/>
    </location>
</feature>
<reference evidence="1 2" key="1">
    <citation type="journal article" date="2019" name="Sci. Rep.">
        <title>Orb-weaving spider Araneus ventricosus genome elucidates the spidroin gene catalogue.</title>
        <authorList>
            <person name="Kono N."/>
            <person name="Nakamura H."/>
            <person name="Ohtoshi R."/>
            <person name="Moran D.A.P."/>
            <person name="Shinohara A."/>
            <person name="Yoshida Y."/>
            <person name="Fujiwara M."/>
            <person name="Mori M."/>
            <person name="Tomita M."/>
            <person name="Arakawa K."/>
        </authorList>
    </citation>
    <scope>NUCLEOTIDE SEQUENCE [LARGE SCALE GENOMIC DNA]</scope>
</reference>
<dbReference type="Proteomes" id="UP000499080">
    <property type="component" value="Unassembled WGS sequence"/>
</dbReference>
<evidence type="ECO:0000313" key="2">
    <source>
        <dbReference type="Proteomes" id="UP000499080"/>
    </source>
</evidence>
<protein>
    <submittedName>
        <fullName evidence="1">Uncharacterized protein</fullName>
    </submittedName>
</protein>
<accession>A0A4Y2F9M4</accession>
<organism evidence="1 2">
    <name type="scientific">Araneus ventricosus</name>
    <name type="common">Orbweaver spider</name>
    <name type="synonym">Epeira ventricosa</name>
    <dbReference type="NCBI Taxonomy" id="182803"/>
    <lineage>
        <taxon>Eukaryota</taxon>
        <taxon>Metazoa</taxon>
        <taxon>Ecdysozoa</taxon>
        <taxon>Arthropoda</taxon>
        <taxon>Chelicerata</taxon>
        <taxon>Arachnida</taxon>
        <taxon>Araneae</taxon>
        <taxon>Araneomorphae</taxon>
        <taxon>Entelegynae</taxon>
        <taxon>Araneoidea</taxon>
        <taxon>Araneidae</taxon>
        <taxon>Araneus</taxon>
    </lineage>
</organism>
<keyword evidence="2" id="KW-1185">Reference proteome</keyword>